<dbReference type="CDD" id="cd00200">
    <property type="entry name" value="WD40"/>
    <property type="match status" value="1"/>
</dbReference>
<evidence type="ECO:0000256" key="2">
    <source>
        <dbReference type="ARBA" id="ARBA00022737"/>
    </source>
</evidence>
<evidence type="ECO:0000256" key="1">
    <source>
        <dbReference type="ARBA" id="ARBA00022574"/>
    </source>
</evidence>
<keyword evidence="1 3" id="KW-0853">WD repeat</keyword>
<keyword evidence="5" id="KW-1185">Reference proteome</keyword>
<keyword evidence="2" id="KW-0677">Repeat</keyword>
<evidence type="ECO:0000313" key="5">
    <source>
        <dbReference type="Proteomes" id="UP000603457"/>
    </source>
</evidence>
<evidence type="ECO:0000256" key="3">
    <source>
        <dbReference type="PROSITE-ProRule" id="PRU00221"/>
    </source>
</evidence>
<dbReference type="Proteomes" id="UP000603457">
    <property type="component" value="Unassembled WGS sequence"/>
</dbReference>
<dbReference type="Pfam" id="PF00400">
    <property type="entry name" value="WD40"/>
    <property type="match status" value="3"/>
</dbReference>
<comment type="caution">
    <text evidence="4">The sequence shown here is derived from an EMBL/GenBank/DDBJ whole genome shotgun (WGS) entry which is preliminary data.</text>
</comment>
<dbReference type="PROSITE" id="PS00678">
    <property type="entry name" value="WD_REPEATS_1"/>
    <property type="match status" value="1"/>
</dbReference>
<evidence type="ECO:0000313" key="4">
    <source>
        <dbReference type="EMBL" id="MBD2594012.1"/>
    </source>
</evidence>
<dbReference type="Gene3D" id="2.130.10.10">
    <property type="entry name" value="YVTN repeat-like/Quinoprotein amine dehydrogenase"/>
    <property type="match status" value="3"/>
</dbReference>
<proteinExistence type="predicted"/>
<dbReference type="PANTHER" id="PTHR19848">
    <property type="entry name" value="WD40 REPEAT PROTEIN"/>
    <property type="match status" value="1"/>
</dbReference>
<dbReference type="PROSITE" id="PS50082">
    <property type="entry name" value="WD_REPEATS_2"/>
    <property type="match status" value="2"/>
</dbReference>
<feature type="repeat" description="WD" evidence="3">
    <location>
        <begin position="165"/>
        <end position="207"/>
    </location>
</feature>
<protein>
    <submittedName>
        <fullName evidence="4">WD40 repeat domain-containing protein</fullName>
    </submittedName>
</protein>
<dbReference type="InterPro" id="IPR015943">
    <property type="entry name" value="WD40/YVTN_repeat-like_dom_sf"/>
</dbReference>
<feature type="repeat" description="WD" evidence="3">
    <location>
        <begin position="219"/>
        <end position="251"/>
    </location>
</feature>
<dbReference type="PROSITE" id="PS50294">
    <property type="entry name" value="WD_REPEATS_REGION"/>
    <property type="match status" value="1"/>
</dbReference>
<dbReference type="InterPro" id="IPR036322">
    <property type="entry name" value="WD40_repeat_dom_sf"/>
</dbReference>
<gene>
    <name evidence="4" type="ORF">H6G74_06670</name>
</gene>
<name>A0ABR8FUV0_9NOSO</name>
<accession>A0ABR8FUV0</accession>
<sequence length="283" mass="30873">MTISANGEILASAGYGQISIWHLPSFQRLYSLTAHDDEIRNLAITADGRILVSASASEPTSIGLVKVWNTLTGEELGSWTEKTGASIAISLHPNNKTLAVGTDFYYEKPAINLWNLETLKSLGKLAKFRDGIDSLAYSPDGNTIAVAVGCDIQICNMTGQILFKLTDHMDVIECIVFSPDGRKLASSSGMDQTVRLWNLQTGKQDYCISTTDDDCYPSSIAFSPDGKILASNSYEYNIQLWDAATGELICNLGQSEPVNSVLFPQERMLISRSGSNIKIWSKS</sequence>
<organism evidence="4 5">
    <name type="scientific">Nostoc spongiaeforme FACHB-130</name>
    <dbReference type="NCBI Taxonomy" id="1357510"/>
    <lineage>
        <taxon>Bacteria</taxon>
        <taxon>Bacillati</taxon>
        <taxon>Cyanobacteriota</taxon>
        <taxon>Cyanophyceae</taxon>
        <taxon>Nostocales</taxon>
        <taxon>Nostocaceae</taxon>
        <taxon>Nostoc</taxon>
    </lineage>
</organism>
<dbReference type="SMART" id="SM00320">
    <property type="entry name" value="WD40"/>
    <property type="match status" value="6"/>
</dbReference>
<reference evidence="4 5" key="1">
    <citation type="journal article" date="2020" name="ISME J.">
        <title>Comparative genomics reveals insights into cyanobacterial evolution and habitat adaptation.</title>
        <authorList>
            <person name="Chen M.Y."/>
            <person name="Teng W.K."/>
            <person name="Zhao L."/>
            <person name="Hu C.X."/>
            <person name="Zhou Y.K."/>
            <person name="Han B.P."/>
            <person name="Song L.R."/>
            <person name="Shu W.S."/>
        </authorList>
    </citation>
    <scope>NUCLEOTIDE SEQUENCE [LARGE SCALE GENOMIC DNA]</scope>
    <source>
        <strain evidence="4 5">FACHB-130</strain>
    </source>
</reference>
<dbReference type="PANTHER" id="PTHR19848:SF8">
    <property type="entry name" value="F-BOX AND WD REPEAT DOMAIN CONTAINING 7"/>
    <property type="match status" value="1"/>
</dbReference>
<dbReference type="EMBL" id="JACJTB010000005">
    <property type="protein sequence ID" value="MBD2594012.1"/>
    <property type="molecule type" value="Genomic_DNA"/>
</dbReference>
<dbReference type="InterPro" id="IPR001680">
    <property type="entry name" value="WD40_rpt"/>
</dbReference>
<dbReference type="InterPro" id="IPR019775">
    <property type="entry name" value="WD40_repeat_CS"/>
</dbReference>
<dbReference type="SUPFAM" id="SSF50978">
    <property type="entry name" value="WD40 repeat-like"/>
    <property type="match status" value="1"/>
</dbReference>